<evidence type="ECO:0000256" key="2">
    <source>
        <dbReference type="ARBA" id="ARBA00008974"/>
    </source>
</evidence>
<feature type="transmembrane region" description="Helical" evidence="8">
    <location>
        <begin position="75"/>
        <end position="96"/>
    </location>
</feature>
<dbReference type="Pfam" id="PF02133">
    <property type="entry name" value="Transp_cyt_pur"/>
    <property type="match status" value="1"/>
</dbReference>
<keyword evidence="6 7" id="KW-0472">Membrane</keyword>
<evidence type="ECO:0000256" key="5">
    <source>
        <dbReference type="ARBA" id="ARBA00022989"/>
    </source>
</evidence>
<organism evidence="9 10">
    <name type="scientific">Streptomyces endophyticus</name>
    <dbReference type="NCBI Taxonomy" id="714166"/>
    <lineage>
        <taxon>Bacteria</taxon>
        <taxon>Bacillati</taxon>
        <taxon>Actinomycetota</taxon>
        <taxon>Actinomycetes</taxon>
        <taxon>Kitasatosporales</taxon>
        <taxon>Streptomycetaceae</taxon>
        <taxon>Streptomyces</taxon>
    </lineage>
</organism>
<protein>
    <submittedName>
        <fullName evidence="9">Cytosine permease</fullName>
    </submittedName>
</protein>
<feature type="transmembrane region" description="Helical" evidence="8">
    <location>
        <begin position="256"/>
        <end position="279"/>
    </location>
</feature>
<keyword evidence="4 8" id="KW-0812">Transmembrane</keyword>
<proteinExistence type="inferred from homology"/>
<dbReference type="InterPro" id="IPR001248">
    <property type="entry name" value="Pur-cyt_permease"/>
</dbReference>
<dbReference type="PIRSF" id="PIRSF002744">
    <property type="entry name" value="Pur-cyt_permease"/>
    <property type="match status" value="1"/>
</dbReference>
<dbReference type="RefSeq" id="WP_326021030.1">
    <property type="nucleotide sequence ID" value="NZ_JAOZYC010000149.1"/>
</dbReference>
<feature type="transmembrane region" description="Helical" evidence="8">
    <location>
        <begin position="158"/>
        <end position="176"/>
    </location>
</feature>
<evidence type="ECO:0000256" key="1">
    <source>
        <dbReference type="ARBA" id="ARBA00004141"/>
    </source>
</evidence>
<keyword evidence="10" id="KW-1185">Reference proteome</keyword>
<dbReference type="EMBL" id="JAOZYC010000149">
    <property type="protein sequence ID" value="MEB8341712.1"/>
    <property type="molecule type" value="Genomic_DNA"/>
</dbReference>
<comment type="caution">
    <text evidence="9">The sequence shown here is derived from an EMBL/GenBank/DDBJ whole genome shotgun (WGS) entry which is preliminary data.</text>
</comment>
<name>A0ABU6FFY9_9ACTN</name>
<evidence type="ECO:0000256" key="8">
    <source>
        <dbReference type="SAM" id="Phobius"/>
    </source>
</evidence>
<feature type="transmembrane region" description="Helical" evidence="8">
    <location>
        <begin position="403"/>
        <end position="423"/>
    </location>
</feature>
<feature type="transmembrane region" description="Helical" evidence="8">
    <location>
        <begin position="365"/>
        <end position="382"/>
    </location>
</feature>
<dbReference type="Proteomes" id="UP001354931">
    <property type="component" value="Unassembled WGS sequence"/>
</dbReference>
<evidence type="ECO:0000256" key="3">
    <source>
        <dbReference type="ARBA" id="ARBA00022448"/>
    </source>
</evidence>
<reference evidence="9 10" key="1">
    <citation type="submission" date="2022-10" db="EMBL/GenBank/DDBJ databases">
        <authorList>
            <person name="Xie J."/>
            <person name="Shen N."/>
        </authorList>
    </citation>
    <scope>NUCLEOTIDE SEQUENCE [LARGE SCALE GENOMIC DNA]</scope>
    <source>
        <strain evidence="9 10">YIM65594</strain>
    </source>
</reference>
<accession>A0ABU6FFY9</accession>
<comment type="subcellular location">
    <subcellularLocation>
        <location evidence="1">Membrane</location>
        <topology evidence="1">Multi-pass membrane protein</topology>
    </subcellularLocation>
</comment>
<comment type="similarity">
    <text evidence="2 7">Belongs to the purine-cytosine permease (2.A.39) family.</text>
</comment>
<feature type="transmembrane region" description="Helical" evidence="8">
    <location>
        <begin position="333"/>
        <end position="353"/>
    </location>
</feature>
<sequence length="469" mass="48159">MSSSGPQHPHDSAAPDVVTGPEKLIAVEEHGAEPVPHDKRHGSPRQLLWTWASPQVGFATLFIGVLSVSAFGLSFWQAAAALVLGAGLGSLAHGVLSTDGPRFGVPQMVIGRLSFGHAGNAVPSAVNALVSGIGWFAVNSVGGAFALNSLTGLPPLPSLLILVVLEIVIGYVGHDLVHRFERYAFPVLCVIFLIAGVWMFKGADIAGSGTGGGFGGFMLAFSACFGFTAGWNPCASDYARYLPAGTPPRVTARYSGLGLFVSIAVVSVIGAASGTLAAPAGASPTDAFTSHLPGWLGNLTLVAIILGAMAASTLNVYSAAVSISSLALPLPSWLGRAALVALVGAIGTVAGWASLADAGAAFENFLLVIAYWIAPWLGVVLMEHALRTLPGNALAERLQDRTFTNPAGLIALLVGVAVSVPLFSNQTIYVGLVPATWPGVGDLTCPVGFAIGALLYVLLRRRDTLNTPA</sequence>
<keyword evidence="5 8" id="KW-1133">Transmembrane helix</keyword>
<feature type="transmembrane region" description="Helical" evidence="8">
    <location>
        <begin position="435"/>
        <end position="459"/>
    </location>
</feature>
<evidence type="ECO:0000256" key="6">
    <source>
        <dbReference type="ARBA" id="ARBA00023136"/>
    </source>
</evidence>
<feature type="transmembrane region" description="Helical" evidence="8">
    <location>
        <begin position="117"/>
        <end position="138"/>
    </location>
</feature>
<feature type="transmembrane region" description="Helical" evidence="8">
    <location>
        <begin position="47"/>
        <end position="69"/>
    </location>
</feature>
<dbReference type="PANTHER" id="PTHR31806">
    <property type="entry name" value="PURINE-CYTOSINE PERMEASE FCY2-RELATED"/>
    <property type="match status" value="1"/>
</dbReference>
<dbReference type="PANTHER" id="PTHR31806:SF1">
    <property type="entry name" value="PURINE-CYTOSINE PERMEASE FCY2-RELATED"/>
    <property type="match status" value="1"/>
</dbReference>
<evidence type="ECO:0000313" key="9">
    <source>
        <dbReference type="EMBL" id="MEB8341712.1"/>
    </source>
</evidence>
<keyword evidence="3 7" id="KW-0813">Transport</keyword>
<evidence type="ECO:0000313" key="10">
    <source>
        <dbReference type="Proteomes" id="UP001354931"/>
    </source>
</evidence>
<dbReference type="InterPro" id="IPR026030">
    <property type="entry name" value="Pur-cyt_permease_Fcy2/21/22"/>
</dbReference>
<feature type="transmembrane region" description="Helical" evidence="8">
    <location>
        <begin position="299"/>
        <end position="321"/>
    </location>
</feature>
<evidence type="ECO:0000256" key="7">
    <source>
        <dbReference type="PIRNR" id="PIRNR002744"/>
    </source>
</evidence>
<dbReference type="Gene3D" id="1.10.4160.10">
    <property type="entry name" value="Hydantoin permease"/>
    <property type="match status" value="1"/>
</dbReference>
<gene>
    <name evidence="9" type="ORF">OKJ99_29885</name>
</gene>
<evidence type="ECO:0000256" key="4">
    <source>
        <dbReference type="ARBA" id="ARBA00022692"/>
    </source>
</evidence>
<feature type="transmembrane region" description="Helical" evidence="8">
    <location>
        <begin position="212"/>
        <end position="235"/>
    </location>
</feature>
<feature type="transmembrane region" description="Helical" evidence="8">
    <location>
        <begin position="183"/>
        <end position="200"/>
    </location>
</feature>